<feature type="compositionally biased region" description="Basic and acidic residues" evidence="4">
    <location>
        <begin position="332"/>
        <end position="342"/>
    </location>
</feature>
<evidence type="ECO:0000259" key="5">
    <source>
        <dbReference type="SMART" id="SM00922"/>
    </source>
</evidence>
<keyword evidence="2" id="KW-0479">Metal-binding</keyword>
<sequence>MEITDLRVIPIAYTLPDGEGLGDARGFGHERETTLVRIDTDDGTVGWGEAFAPGRIVASTVEELFRDAVIGMDPFDVESLAERSYTDPYHFGGSVFVQSALSAIDIACWDIIGKSVGRPVYRLLGGTERTSLLPYASTMYYTERDRPITEPMEAAVEEGFTAAKIKIGTGTDEDIERVRTAREILGDDARLMVDMNGNYRPRQAIRTAKAIAEYDITWIEEPVPPENPSGYREIKQRIDTPLAAGEAHYGRFEFKRLIDDRLVDIVQPNLARCGGLSEARTIADMATTENVAVRPHVWNSAVGLAAAVQFAASVSEYPHTRNIPDPMMVEFDRSPNPLRDDLLESPFDPSGGSLTVPQEPGLGIEIDETELEAYRTDR</sequence>
<keyword evidence="6" id="KW-0413">Isomerase</keyword>
<dbReference type="Gene3D" id="3.20.20.120">
    <property type="entry name" value="Enolase-like C-terminal domain"/>
    <property type="match status" value="1"/>
</dbReference>
<dbReference type="GO" id="GO:0016836">
    <property type="term" value="F:hydro-lyase activity"/>
    <property type="evidence" value="ECO:0007669"/>
    <property type="project" value="TreeGrafter"/>
</dbReference>
<dbReference type="SUPFAM" id="SSF54826">
    <property type="entry name" value="Enolase N-terminal domain-like"/>
    <property type="match status" value="1"/>
</dbReference>
<dbReference type="InterPro" id="IPR013341">
    <property type="entry name" value="Mandelate_racemase_N_dom"/>
</dbReference>
<dbReference type="Pfam" id="PF13378">
    <property type="entry name" value="MR_MLE_C"/>
    <property type="match status" value="1"/>
</dbReference>
<dbReference type="InterPro" id="IPR013342">
    <property type="entry name" value="Mandelate_racemase_C"/>
</dbReference>
<dbReference type="PANTHER" id="PTHR13794:SF58">
    <property type="entry name" value="MITOCHONDRIAL ENOLASE SUPERFAMILY MEMBER 1"/>
    <property type="match status" value="1"/>
</dbReference>
<dbReference type="GO" id="GO:0016853">
    <property type="term" value="F:isomerase activity"/>
    <property type="evidence" value="ECO:0007669"/>
    <property type="project" value="UniProtKB-KW"/>
</dbReference>
<dbReference type="PROSITE" id="PS00909">
    <property type="entry name" value="MR_MLE_2"/>
    <property type="match status" value="1"/>
</dbReference>
<organism evidence="6 7">
    <name type="scientific">Haloarcula mannanilytica</name>
    <dbReference type="NCBI Taxonomy" id="2509225"/>
    <lineage>
        <taxon>Archaea</taxon>
        <taxon>Methanobacteriati</taxon>
        <taxon>Methanobacteriota</taxon>
        <taxon>Stenosarchaea group</taxon>
        <taxon>Halobacteria</taxon>
        <taxon>Halobacteriales</taxon>
        <taxon>Haloarculaceae</taxon>
        <taxon>Haloarcula</taxon>
    </lineage>
</organism>
<dbReference type="EMBL" id="BIXZ01000017">
    <property type="protein sequence ID" value="GCF16144.1"/>
    <property type="molecule type" value="Genomic_DNA"/>
</dbReference>
<dbReference type="PANTHER" id="PTHR13794">
    <property type="entry name" value="ENOLASE SUPERFAMILY, MANDELATE RACEMASE"/>
    <property type="match status" value="1"/>
</dbReference>
<dbReference type="Gene3D" id="3.30.390.10">
    <property type="entry name" value="Enolase-like, N-terminal domain"/>
    <property type="match status" value="1"/>
</dbReference>
<evidence type="ECO:0000256" key="1">
    <source>
        <dbReference type="ARBA" id="ARBA00001946"/>
    </source>
</evidence>
<name>A0A4C2ENG4_9EURY</name>
<evidence type="ECO:0000256" key="3">
    <source>
        <dbReference type="ARBA" id="ARBA00022842"/>
    </source>
</evidence>
<comment type="cofactor">
    <cofactor evidence="1">
        <name>Mg(2+)</name>
        <dbReference type="ChEBI" id="CHEBI:18420"/>
    </cofactor>
</comment>
<dbReference type="GO" id="GO:0009063">
    <property type="term" value="P:amino acid catabolic process"/>
    <property type="evidence" value="ECO:0007669"/>
    <property type="project" value="InterPro"/>
</dbReference>
<proteinExistence type="predicted"/>
<dbReference type="InterPro" id="IPR046945">
    <property type="entry name" value="RHMD-like"/>
</dbReference>
<dbReference type="CDD" id="cd03316">
    <property type="entry name" value="MR_like"/>
    <property type="match status" value="1"/>
</dbReference>
<dbReference type="Proteomes" id="UP000304382">
    <property type="component" value="Unassembled WGS sequence"/>
</dbReference>
<dbReference type="SMART" id="SM00922">
    <property type="entry name" value="MR_MLE"/>
    <property type="match status" value="1"/>
</dbReference>
<dbReference type="GO" id="GO:0000287">
    <property type="term" value="F:magnesium ion binding"/>
    <property type="evidence" value="ECO:0007669"/>
    <property type="project" value="TreeGrafter"/>
</dbReference>
<dbReference type="InterPro" id="IPR029017">
    <property type="entry name" value="Enolase-like_N"/>
</dbReference>
<reference evidence="6 7" key="1">
    <citation type="submission" date="2019-02" db="EMBL/GenBank/DDBJ databases">
        <title>Haloarcula mannanilyticum sp. nov., a mannan degrading haloarchaeon isolated from commercial salt.</title>
        <authorList>
            <person name="Enomoto S."/>
            <person name="Shimane Y."/>
            <person name="Kamekura M."/>
            <person name="Ito T."/>
            <person name="Moriya O."/>
            <person name="Ihara K."/>
            <person name="Takahashi-Ando N."/>
            <person name="Fukushima Y."/>
            <person name="Yoshida Y."/>
            <person name="Usama R."/>
            <person name="Takai K."/>
            <person name="Minegishi H."/>
        </authorList>
    </citation>
    <scope>NUCLEOTIDE SEQUENCE [LARGE SCALE GENOMIC DNA]</scope>
    <source>
        <strain evidence="6 7">MD130-1</strain>
    </source>
</reference>
<comment type="caution">
    <text evidence="6">The sequence shown here is derived from an EMBL/GenBank/DDBJ whole genome shotgun (WGS) entry which is preliminary data.</text>
</comment>
<evidence type="ECO:0000256" key="4">
    <source>
        <dbReference type="SAM" id="MobiDB-lite"/>
    </source>
</evidence>
<dbReference type="Pfam" id="PF02746">
    <property type="entry name" value="MR_MLE_N"/>
    <property type="match status" value="1"/>
</dbReference>
<evidence type="ECO:0000256" key="2">
    <source>
        <dbReference type="ARBA" id="ARBA00022723"/>
    </source>
</evidence>
<dbReference type="OrthoDB" id="42605at2157"/>
<dbReference type="RefSeq" id="WP_137685524.1">
    <property type="nucleotide sequence ID" value="NZ_BIXZ01000017.1"/>
</dbReference>
<keyword evidence="7" id="KW-1185">Reference proteome</keyword>
<dbReference type="AlphaFoldDB" id="A0A4C2ENG4"/>
<dbReference type="InterPro" id="IPR036849">
    <property type="entry name" value="Enolase-like_C_sf"/>
</dbReference>
<protein>
    <submittedName>
        <fullName evidence="6">D-galactarolactone cycloisomerase</fullName>
    </submittedName>
</protein>
<evidence type="ECO:0000313" key="6">
    <source>
        <dbReference type="EMBL" id="GCF16144.1"/>
    </source>
</evidence>
<dbReference type="SFLD" id="SFLDS00001">
    <property type="entry name" value="Enolase"/>
    <property type="match status" value="1"/>
</dbReference>
<dbReference type="GO" id="GO:0016052">
    <property type="term" value="P:carbohydrate catabolic process"/>
    <property type="evidence" value="ECO:0007669"/>
    <property type="project" value="TreeGrafter"/>
</dbReference>
<gene>
    <name evidence="6" type="primary">gci</name>
    <name evidence="6" type="ORF">Harman_40790</name>
</gene>
<feature type="region of interest" description="Disordered" evidence="4">
    <location>
        <begin position="332"/>
        <end position="378"/>
    </location>
</feature>
<feature type="domain" description="Mandelate racemase/muconate lactonizing enzyme C-terminal" evidence="5">
    <location>
        <begin position="149"/>
        <end position="241"/>
    </location>
</feature>
<accession>A0A4C2ENG4</accession>
<dbReference type="InterPro" id="IPR018110">
    <property type="entry name" value="Mandel_Rmase/mucon_lact_enz_CS"/>
</dbReference>
<dbReference type="InterPro" id="IPR029065">
    <property type="entry name" value="Enolase_C-like"/>
</dbReference>
<dbReference type="SUPFAM" id="SSF51604">
    <property type="entry name" value="Enolase C-terminal domain-like"/>
    <property type="match status" value="1"/>
</dbReference>
<keyword evidence="3" id="KW-0460">Magnesium</keyword>
<evidence type="ECO:0000313" key="7">
    <source>
        <dbReference type="Proteomes" id="UP000304382"/>
    </source>
</evidence>